<comment type="similarity">
    <text evidence="8">Belongs to the radical SAM superfamily. 7-carboxy-7-deazaguanine synthase family.</text>
</comment>
<organism evidence="10 11">
    <name type="scientific">Candidatus Avidehalobacter gallistercoris</name>
    <dbReference type="NCBI Taxonomy" id="2840694"/>
    <lineage>
        <taxon>Bacteria</taxon>
        <taxon>Bacillati</taxon>
        <taxon>Bacillota</taxon>
        <taxon>Clostridia</taxon>
        <taxon>Eubacteriales</taxon>
        <taxon>Peptococcaceae</taxon>
        <taxon>Peptococcaceae incertae sedis</taxon>
        <taxon>Candidatus Avidehalobacter</taxon>
    </lineage>
</organism>
<dbReference type="AlphaFoldDB" id="A0A9D1HJ75"/>
<proteinExistence type="inferred from homology"/>
<feature type="binding site" evidence="8">
    <location>
        <position position="28"/>
    </location>
    <ligand>
        <name>substrate</name>
    </ligand>
</feature>
<dbReference type="SFLD" id="SFLDS00029">
    <property type="entry name" value="Radical_SAM"/>
    <property type="match status" value="1"/>
</dbReference>
<evidence type="ECO:0000256" key="6">
    <source>
        <dbReference type="ARBA" id="ARBA00023014"/>
    </source>
</evidence>
<feature type="binding site" evidence="8">
    <location>
        <position position="39"/>
    </location>
    <ligand>
        <name>[4Fe-4S] cluster</name>
        <dbReference type="ChEBI" id="CHEBI:49883"/>
        <note>4Fe-4S-S-AdoMet</note>
    </ligand>
</feature>
<comment type="cofactor">
    <cofactor evidence="8">
        <name>Mg(2+)</name>
        <dbReference type="ChEBI" id="CHEBI:18420"/>
    </cofactor>
</comment>
<dbReference type="InterPro" id="IPR023868">
    <property type="entry name" value="7-CO-7-deazaGua_synth_put_Clo"/>
</dbReference>
<keyword evidence="5 8" id="KW-0408">Iron</keyword>
<evidence type="ECO:0000256" key="7">
    <source>
        <dbReference type="ARBA" id="ARBA00023239"/>
    </source>
</evidence>
<evidence type="ECO:0000313" key="11">
    <source>
        <dbReference type="Proteomes" id="UP000824124"/>
    </source>
</evidence>
<comment type="catalytic activity">
    <reaction evidence="8">
        <text>6-carboxy-5,6,7,8-tetrahydropterin + H(+) = 7-carboxy-7-carbaguanine + NH4(+)</text>
        <dbReference type="Rhea" id="RHEA:27974"/>
        <dbReference type="ChEBI" id="CHEBI:15378"/>
        <dbReference type="ChEBI" id="CHEBI:28938"/>
        <dbReference type="ChEBI" id="CHEBI:61032"/>
        <dbReference type="ChEBI" id="CHEBI:61036"/>
        <dbReference type="EC" id="4.3.99.3"/>
    </reaction>
</comment>
<dbReference type="Pfam" id="PF04055">
    <property type="entry name" value="Radical_SAM"/>
    <property type="match status" value="1"/>
</dbReference>
<comment type="subunit">
    <text evidence="8">Homodimer.</text>
</comment>
<feature type="binding site" evidence="8">
    <location>
        <position position="36"/>
    </location>
    <ligand>
        <name>[4Fe-4S] cluster</name>
        <dbReference type="ChEBI" id="CHEBI:49883"/>
        <note>4Fe-4S-S-AdoMet</note>
    </ligand>
</feature>
<accession>A0A9D1HJ75</accession>
<dbReference type="GO" id="GO:0051539">
    <property type="term" value="F:4 iron, 4 sulfur cluster binding"/>
    <property type="evidence" value="ECO:0007669"/>
    <property type="project" value="UniProtKB-UniRule"/>
</dbReference>
<feature type="domain" description="Radical SAM core" evidence="9">
    <location>
        <begin position="19"/>
        <end position="217"/>
    </location>
</feature>
<sequence>MQTYRVVEKFISINGEGSRAGELSVFIRLAGCNLCCSYCDTAWAWESDCPGEDMTAAEILAYIHASGIRNVTLTGGEPLLSANVLKLVQAITADPELSLEIETNGSIDIAPFAALPDRPVFTLDYKLPGSGMENKMHRPSFALLGAADVVKFVCADLADMTRAVEVINELALAGRVQIYFSPVFGTIDPSDMVDFMRARRLNGVRLQLQLHKFIWPPDMRGV</sequence>
<comment type="function">
    <text evidence="8">Catalyzes the complex heterocyclic radical-mediated conversion of 6-carboxy-5,6,7,8-tetrahydropterin (CPH4) to 7-carboxy-7-deazaguanine (CDG), a step common to the biosynthetic pathways of all 7-deazapurine-containing compounds.</text>
</comment>
<dbReference type="Gene3D" id="3.20.20.70">
    <property type="entry name" value="Aldolase class I"/>
    <property type="match status" value="1"/>
</dbReference>
<keyword evidence="1 8" id="KW-0004">4Fe-4S</keyword>
<dbReference type="EMBL" id="DVMH01000020">
    <property type="protein sequence ID" value="HIU10281.1"/>
    <property type="molecule type" value="Genomic_DNA"/>
</dbReference>
<dbReference type="GO" id="GO:0000287">
    <property type="term" value="F:magnesium ion binding"/>
    <property type="evidence" value="ECO:0007669"/>
    <property type="project" value="UniProtKB-UniRule"/>
</dbReference>
<gene>
    <name evidence="8 10" type="primary">queE</name>
    <name evidence="10" type="ORF">IAB00_03410</name>
</gene>
<comment type="pathway">
    <text evidence="8">Purine metabolism; 7-cyano-7-deazaguanine biosynthesis.</text>
</comment>
<evidence type="ECO:0000256" key="2">
    <source>
        <dbReference type="ARBA" id="ARBA00022691"/>
    </source>
</evidence>
<comment type="caution">
    <text evidence="8">Lacks conserved residue(s) required for the propagation of feature annotation.</text>
</comment>
<comment type="cofactor">
    <cofactor evidence="8">
        <name>S-adenosyl-L-methionine</name>
        <dbReference type="ChEBI" id="CHEBI:59789"/>
    </cofactor>
    <text evidence="8">Binds 1 S-adenosyl-L-methionine per subunit.</text>
</comment>
<dbReference type="GO" id="GO:0016840">
    <property type="term" value="F:carbon-nitrogen lyase activity"/>
    <property type="evidence" value="ECO:0007669"/>
    <property type="project" value="UniProtKB-UniRule"/>
</dbReference>
<keyword evidence="7 8" id="KW-0456">Lyase</keyword>
<reference evidence="10" key="1">
    <citation type="submission" date="2020-10" db="EMBL/GenBank/DDBJ databases">
        <authorList>
            <person name="Gilroy R."/>
        </authorList>
    </citation>
    <scope>NUCLEOTIDE SEQUENCE</scope>
    <source>
        <strain evidence="10">2830</strain>
    </source>
</reference>
<name>A0A9D1HJ75_9FIRM</name>
<dbReference type="PANTHER" id="PTHR42836:SF1">
    <property type="entry name" value="7-CARBOXY-7-DEAZAGUANINE SYNTHASE"/>
    <property type="match status" value="1"/>
</dbReference>
<keyword evidence="6 8" id="KW-0411">Iron-sulfur</keyword>
<dbReference type="InterPro" id="IPR058240">
    <property type="entry name" value="rSAM_sf"/>
</dbReference>
<feature type="binding site" evidence="8">
    <location>
        <begin position="38"/>
        <end position="40"/>
    </location>
    <ligand>
        <name>S-adenosyl-L-methionine</name>
        <dbReference type="ChEBI" id="CHEBI:59789"/>
    </ligand>
</feature>
<dbReference type="Proteomes" id="UP000824124">
    <property type="component" value="Unassembled WGS sequence"/>
</dbReference>
<feature type="binding site" evidence="8">
    <location>
        <position position="76"/>
    </location>
    <ligand>
        <name>S-adenosyl-L-methionine</name>
        <dbReference type="ChEBI" id="CHEBI:59789"/>
    </ligand>
</feature>
<comment type="caution">
    <text evidence="10">The sequence shown here is derived from an EMBL/GenBank/DDBJ whole genome shotgun (WGS) entry which is preliminary data.</text>
</comment>
<evidence type="ECO:0000256" key="5">
    <source>
        <dbReference type="ARBA" id="ARBA00023004"/>
    </source>
</evidence>
<keyword evidence="8" id="KW-0671">Queuosine biosynthesis</keyword>
<dbReference type="PROSITE" id="PS51918">
    <property type="entry name" value="RADICAL_SAM"/>
    <property type="match status" value="1"/>
</dbReference>
<keyword evidence="4 8" id="KW-0460">Magnesium</keyword>
<feature type="binding site" evidence="8">
    <location>
        <position position="41"/>
    </location>
    <ligand>
        <name>Mg(2+)</name>
        <dbReference type="ChEBI" id="CHEBI:18420"/>
    </ligand>
</feature>
<dbReference type="PANTHER" id="PTHR42836">
    <property type="entry name" value="7-CARBOXY-7-DEAZAGUANINE SYNTHASE"/>
    <property type="match status" value="1"/>
</dbReference>
<protein>
    <recommendedName>
        <fullName evidence="8">7-carboxy-7-deazaguanine synthase</fullName>
        <shortName evidence="8">CDG synthase</shortName>
        <ecNumber evidence="8">4.3.99.3</ecNumber>
    </recommendedName>
    <alternativeName>
        <fullName evidence="8">Queuosine biosynthesis protein QueE</fullName>
    </alternativeName>
</protein>
<dbReference type="EC" id="4.3.99.3" evidence="8"/>
<dbReference type="InterPro" id="IPR007197">
    <property type="entry name" value="rSAM"/>
</dbReference>
<keyword evidence="3 8" id="KW-0479">Metal-binding</keyword>
<evidence type="ECO:0000313" key="10">
    <source>
        <dbReference type="EMBL" id="HIU10281.1"/>
    </source>
</evidence>
<dbReference type="InterPro" id="IPR024924">
    <property type="entry name" value="7-CO-7-deazaguanine_synth-like"/>
</dbReference>
<dbReference type="PIRSF" id="PIRSF000370">
    <property type="entry name" value="QueE"/>
    <property type="match status" value="1"/>
</dbReference>
<reference evidence="10" key="2">
    <citation type="journal article" date="2021" name="PeerJ">
        <title>Extensive microbial diversity within the chicken gut microbiome revealed by metagenomics and culture.</title>
        <authorList>
            <person name="Gilroy R."/>
            <person name="Ravi A."/>
            <person name="Getino M."/>
            <person name="Pursley I."/>
            <person name="Horton D.L."/>
            <person name="Alikhan N.F."/>
            <person name="Baker D."/>
            <person name="Gharbi K."/>
            <person name="Hall N."/>
            <person name="Watson M."/>
            <person name="Adriaenssens E.M."/>
            <person name="Foster-Nyarko E."/>
            <person name="Jarju S."/>
            <person name="Secka A."/>
            <person name="Antonio M."/>
            <person name="Oren A."/>
            <person name="Chaudhuri R.R."/>
            <person name="La Ragione R."/>
            <person name="Hildebrand F."/>
            <person name="Pallen M.J."/>
        </authorList>
    </citation>
    <scope>NUCLEOTIDE SEQUENCE</scope>
    <source>
        <strain evidence="10">2830</strain>
    </source>
</reference>
<evidence type="ECO:0000259" key="9">
    <source>
        <dbReference type="PROSITE" id="PS51918"/>
    </source>
</evidence>
<feature type="binding site" evidence="8">
    <location>
        <position position="74"/>
    </location>
    <ligand>
        <name>substrate</name>
    </ligand>
</feature>
<evidence type="ECO:0000256" key="3">
    <source>
        <dbReference type="ARBA" id="ARBA00022723"/>
    </source>
</evidence>
<evidence type="ECO:0000256" key="8">
    <source>
        <dbReference type="HAMAP-Rule" id="MF_00917"/>
    </source>
</evidence>
<dbReference type="GO" id="GO:1904047">
    <property type="term" value="F:S-adenosyl-L-methionine binding"/>
    <property type="evidence" value="ECO:0007669"/>
    <property type="project" value="UniProtKB-UniRule"/>
</dbReference>
<evidence type="ECO:0000256" key="4">
    <source>
        <dbReference type="ARBA" id="ARBA00022842"/>
    </source>
</evidence>
<evidence type="ECO:0000256" key="1">
    <source>
        <dbReference type="ARBA" id="ARBA00022485"/>
    </source>
</evidence>
<comment type="cofactor">
    <cofactor evidence="8">
        <name>[4Fe-4S] cluster</name>
        <dbReference type="ChEBI" id="CHEBI:49883"/>
    </cofactor>
    <text evidence="8">Binds 1 [4Fe-4S] cluster. The cluster is coordinated with 3 cysteines and an exchangeable S-adenosyl-L-methionine.</text>
</comment>
<dbReference type="GO" id="GO:0008616">
    <property type="term" value="P:tRNA queuosine(34) biosynthetic process"/>
    <property type="evidence" value="ECO:0007669"/>
    <property type="project" value="UniProtKB-UniRule"/>
</dbReference>
<dbReference type="CDD" id="cd01335">
    <property type="entry name" value="Radical_SAM"/>
    <property type="match status" value="1"/>
</dbReference>
<keyword evidence="2 8" id="KW-0949">S-adenosyl-L-methionine</keyword>
<dbReference type="SUPFAM" id="SSF102114">
    <property type="entry name" value="Radical SAM enzymes"/>
    <property type="match status" value="1"/>
</dbReference>
<dbReference type="InterPro" id="IPR013785">
    <property type="entry name" value="Aldolase_TIM"/>
</dbReference>
<dbReference type="HAMAP" id="MF_00917">
    <property type="entry name" value="QueE"/>
    <property type="match status" value="1"/>
</dbReference>
<feature type="binding site" evidence="8">
    <location>
        <position position="32"/>
    </location>
    <ligand>
        <name>[4Fe-4S] cluster</name>
        <dbReference type="ChEBI" id="CHEBI:49883"/>
        <note>4Fe-4S-S-AdoMet</note>
    </ligand>
</feature>
<feature type="binding site" evidence="8">
    <location>
        <begin position="13"/>
        <end position="15"/>
    </location>
    <ligand>
        <name>substrate</name>
    </ligand>
</feature>
<dbReference type="NCBIfam" id="TIGR03963">
    <property type="entry name" value="rSAM_QueE_Clost"/>
    <property type="match status" value="1"/>
</dbReference>